<reference evidence="6" key="1">
    <citation type="journal article" date="2019" name="Int. J. Syst. Evol. Microbiol.">
        <title>The Global Catalogue of Microorganisms (GCM) 10K type strain sequencing project: providing services to taxonomists for standard genome sequencing and annotation.</title>
        <authorList>
            <consortium name="The Broad Institute Genomics Platform"/>
            <consortium name="The Broad Institute Genome Sequencing Center for Infectious Disease"/>
            <person name="Wu L."/>
            <person name="Ma J."/>
        </authorList>
    </citation>
    <scope>NUCLEOTIDE SEQUENCE [LARGE SCALE GENOMIC DNA]</scope>
    <source>
        <strain evidence="6">KACC 12507</strain>
    </source>
</reference>
<evidence type="ECO:0000313" key="5">
    <source>
        <dbReference type="EMBL" id="MFC4699770.1"/>
    </source>
</evidence>
<organism evidence="5 6">
    <name type="scientific">Glaciecola siphonariae</name>
    <dbReference type="NCBI Taxonomy" id="521012"/>
    <lineage>
        <taxon>Bacteria</taxon>
        <taxon>Pseudomonadati</taxon>
        <taxon>Pseudomonadota</taxon>
        <taxon>Gammaproteobacteria</taxon>
        <taxon>Alteromonadales</taxon>
        <taxon>Alteromonadaceae</taxon>
        <taxon>Glaciecola</taxon>
    </lineage>
</organism>
<evidence type="ECO:0000256" key="1">
    <source>
        <dbReference type="ARBA" id="ARBA00010493"/>
    </source>
</evidence>
<name>A0ABV9LV89_9ALTE</name>
<keyword evidence="5" id="KW-0808">Transferase</keyword>
<sequence>MKILCIDTATEACSAALMLDDVCDGIFDVCPQQQSQRILPMIDEILTRHKVKVSELDAIAYGRGPGSFTGVRIASSTVQGLALGCDLPVIEVSTLAAMAQENFEVYKVEKTLALIDARMSEVYCGEFFINEAGVAQCTGEEAVLLPSALLSVLSAYTDNDTNIVEESFVGTGFHAYQQELALQLQSHKLAVNYPNARYMLALAKWQFANGVKVSVEQIQPVYLRDKVTWKKLPNRE</sequence>
<dbReference type="InterPro" id="IPR022496">
    <property type="entry name" value="T6A_TsaB"/>
</dbReference>
<dbReference type="InterPro" id="IPR043129">
    <property type="entry name" value="ATPase_NBD"/>
</dbReference>
<dbReference type="CDD" id="cd24032">
    <property type="entry name" value="ASKHA_NBD_TsaB"/>
    <property type="match status" value="1"/>
</dbReference>
<gene>
    <name evidence="5" type="primary">tsaB</name>
    <name evidence="5" type="ORF">ACFO4O_06330</name>
</gene>
<feature type="domain" description="Gcp-like" evidence="4">
    <location>
        <begin position="32"/>
        <end position="229"/>
    </location>
</feature>
<accession>A0ABV9LV89</accession>
<evidence type="ECO:0000256" key="3">
    <source>
        <dbReference type="ARBA" id="ARBA00032446"/>
    </source>
</evidence>
<dbReference type="EMBL" id="JBHSGU010000002">
    <property type="protein sequence ID" value="MFC4699770.1"/>
    <property type="molecule type" value="Genomic_DNA"/>
</dbReference>
<dbReference type="GO" id="GO:0061711">
    <property type="term" value="F:tRNA N(6)-L-threonylcarbamoyladenine synthase activity"/>
    <property type="evidence" value="ECO:0007669"/>
    <property type="project" value="UniProtKB-EC"/>
</dbReference>
<keyword evidence="6" id="KW-1185">Reference proteome</keyword>
<protein>
    <recommendedName>
        <fullName evidence="2">tRNA threonylcarbamoyladenosine biosynthesis protein TsaB</fullName>
    </recommendedName>
    <alternativeName>
        <fullName evidence="3">t(6)A37 threonylcarbamoyladenosine biosynthesis protein TsaB</fullName>
    </alternativeName>
</protein>
<dbReference type="Proteomes" id="UP001595897">
    <property type="component" value="Unassembled WGS sequence"/>
</dbReference>
<proteinExistence type="inferred from homology"/>
<dbReference type="PANTHER" id="PTHR11735:SF11">
    <property type="entry name" value="TRNA THREONYLCARBAMOYLADENOSINE BIOSYNTHESIS PROTEIN TSAB"/>
    <property type="match status" value="1"/>
</dbReference>
<dbReference type="Pfam" id="PF00814">
    <property type="entry name" value="TsaD"/>
    <property type="match status" value="1"/>
</dbReference>
<dbReference type="NCBIfam" id="TIGR03725">
    <property type="entry name" value="T6A_YeaZ"/>
    <property type="match status" value="1"/>
</dbReference>
<dbReference type="SUPFAM" id="SSF53067">
    <property type="entry name" value="Actin-like ATPase domain"/>
    <property type="match status" value="2"/>
</dbReference>
<comment type="caution">
    <text evidence="5">The sequence shown here is derived from an EMBL/GenBank/DDBJ whole genome shotgun (WGS) entry which is preliminary data.</text>
</comment>
<comment type="similarity">
    <text evidence="1">Belongs to the KAE1 / TsaD family. TsaB subfamily.</text>
</comment>
<evidence type="ECO:0000259" key="4">
    <source>
        <dbReference type="Pfam" id="PF00814"/>
    </source>
</evidence>
<evidence type="ECO:0000313" key="6">
    <source>
        <dbReference type="Proteomes" id="UP001595897"/>
    </source>
</evidence>
<evidence type="ECO:0000256" key="2">
    <source>
        <dbReference type="ARBA" id="ARBA00019012"/>
    </source>
</evidence>
<dbReference type="Gene3D" id="3.30.420.40">
    <property type="match status" value="2"/>
</dbReference>
<keyword evidence="5" id="KW-0012">Acyltransferase</keyword>
<dbReference type="PANTHER" id="PTHR11735">
    <property type="entry name" value="TRNA N6-ADENOSINE THREONYLCARBAMOYLTRANSFERASE"/>
    <property type="match status" value="1"/>
</dbReference>
<dbReference type="RefSeq" id="WP_382406606.1">
    <property type="nucleotide sequence ID" value="NZ_JBHSGU010000002.1"/>
</dbReference>
<dbReference type="InterPro" id="IPR000905">
    <property type="entry name" value="Gcp-like_dom"/>
</dbReference>